<reference evidence="1 2" key="1">
    <citation type="submission" date="2019-05" db="EMBL/GenBank/DDBJ databases">
        <authorList>
            <person name="Chen C."/>
        </authorList>
    </citation>
    <scope>NUCLEOTIDE SEQUENCE [LARGE SCALE GENOMIC DNA]</scope>
    <source>
        <strain evidence="1 2">HB172198</strain>
    </source>
</reference>
<gene>
    <name evidence="1" type="ORF">E6C60_0667</name>
</gene>
<accession>A0A4P8XMB8</accession>
<dbReference type="Proteomes" id="UP000300879">
    <property type="component" value="Chromosome"/>
</dbReference>
<dbReference type="KEGG" id="palo:E6C60_0667"/>
<dbReference type="RefSeq" id="WP_138224527.1">
    <property type="nucleotide sequence ID" value="NZ_CP040396.1"/>
</dbReference>
<proteinExistence type="predicted"/>
<protein>
    <submittedName>
        <fullName evidence="1">Uncharacterized protein</fullName>
    </submittedName>
</protein>
<name>A0A4P8XMB8_9BACL</name>
<evidence type="ECO:0000313" key="1">
    <source>
        <dbReference type="EMBL" id="QCT01389.1"/>
    </source>
</evidence>
<sequence>MKVKEIVTDADLQNCIYFQQAIEVFIGGALDDVCYVIDYDAKIVKVREGFSYLRSNIKMFLNDGLCR</sequence>
<dbReference type="OrthoDB" id="2657281at2"/>
<dbReference type="EMBL" id="CP040396">
    <property type="protein sequence ID" value="QCT01389.1"/>
    <property type="molecule type" value="Genomic_DNA"/>
</dbReference>
<keyword evidence="2" id="KW-1185">Reference proteome</keyword>
<evidence type="ECO:0000313" key="2">
    <source>
        <dbReference type="Proteomes" id="UP000300879"/>
    </source>
</evidence>
<dbReference type="AlphaFoldDB" id="A0A4P8XMB8"/>
<organism evidence="1 2">
    <name type="scientific">Paenibacillus algicola</name>
    <dbReference type="NCBI Taxonomy" id="2565926"/>
    <lineage>
        <taxon>Bacteria</taxon>
        <taxon>Bacillati</taxon>
        <taxon>Bacillota</taxon>
        <taxon>Bacilli</taxon>
        <taxon>Bacillales</taxon>
        <taxon>Paenibacillaceae</taxon>
        <taxon>Paenibacillus</taxon>
    </lineage>
</organism>